<protein>
    <submittedName>
        <fullName evidence="2">Aminoglycoside phosphotransferase family protein</fullName>
    </submittedName>
</protein>
<organism evidence="2 3">
    <name type="scientific">Cohnella xylanilytica</name>
    <dbReference type="NCBI Taxonomy" id="557555"/>
    <lineage>
        <taxon>Bacteria</taxon>
        <taxon>Bacillati</taxon>
        <taxon>Bacillota</taxon>
        <taxon>Bacilli</taxon>
        <taxon>Bacillales</taxon>
        <taxon>Paenibacillaceae</taxon>
        <taxon>Cohnella</taxon>
    </lineage>
</organism>
<keyword evidence="2" id="KW-0808">Transferase</keyword>
<evidence type="ECO:0000313" key="3">
    <source>
        <dbReference type="Proteomes" id="UP000553776"/>
    </source>
</evidence>
<keyword evidence="3" id="KW-1185">Reference proteome</keyword>
<dbReference type="Proteomes" id="UP000553776">
    <property type="component" value="Unassembled WGS sequence"/>
</dbReference>
<dbReference type="PANTHER" id="PTHR21310:SF15">
    <property type="entry name" value="AMINOGLYCOSIDE PHOSPHOTRANSFERASE DOMAIN-CONTAINING PROTEIN"/>
    <property type="match status" value="1"/>
</dbReference>
<sequence>MESQTKNKQPRATIDRMIARACPGVTATGVSELTEGFFNAAYSVGLSDGSAVVLKVGPAEGTPLMSHERNIMSSEVRSMRLVAERTDVPVARILFYDDTREICEADYFIMEKLPGRSYHSAMNELDDEARERIERQIGQYNSRMNGIVGERFGYFGQPDKQGSDWFEVYRSILMDAVRDAEALKIDLRMDPLDMLELLRRDADAFREVAVPKLVHWDLWAGNVFIENGAVTGLIDFERCLWADPLLEVGFRSFASNPHFLEGYGLRELTASQRIRIRWYDLYLYLISALECDYRQYEDRGTYEWAIARIREGMAALKEGGLEP</sequence>
<evidence type="ECO:0000259" key="1">
    <source>
        <dbReference type="PROSITE" id="PS50011"/>
    </source>
</evidence>
<dbReference type="InterPro" id="IPR002575">
    <property type="entry name" value="Aminoglycoside_PTrfase"/>
</dbReference>
<name>A0A841U5C8_9BACL</name>
<dbReference type="GO" id="GO:0005524">
    <property type="term" value="F:ATP binding"/>
    <property type="evidence" value="ECO:0007669"/>
    <property type="project" value="InterPro"/>
</dbReference>
<dbReference type="AlphaFoldDB" id="A0A841U5C8"/>
<dbReference type="Gene3D" id="3.30.200.20">
    <property type="entry name" value="Phosphorylase Kinase, domain 1"/>
    <property type="match status" value="1"/>
</dbReference>
<comment type="caution">
    <text evidence="2">The sequence shown here is derived from an EMBL/GenBank/DDBJ whole genome shotgun (WGS) entry which is preliminary data.</text>
</comment>
<dbReference type="PANTHER" id="PTHR21310">
    <property type="entry name" value="AMINOGLYCOSIDE PHOSPHOTRANSFERASE-RELATED-RELATED"/>
    <property type="match status" value="1"/>
</dbReference>
<dbReference type="Pfam" id="PF01636">
    <property type="entry name" value="APH"/>
    <property type="match status" value="1"/>
</dbReference>
<dbReference type="RefSeq" id="WP_185138765.1">
    <property type="nucleotide sequence ID" value="NZ_JACJVR010000104.1"/>
</dbReference>
<dbReference type="EMBL" id="JACJVR010000104">
    <property type="protein sequence ID" value="MBB6694802.1"/>
    <property type="molecule type" value="Genomic_DNA"/>
</dbReference>
<dbReference type="PROSITE" id="PS50011">
    <property type="entry name" value="PROTEIN_KINASE_DOM"/>
    <property type="match status" value="1"/>
</dbReference>
<dbReference type="InterPro" id="IPR051678">
    <property type="entry name" value="AGP_Transferase"/>
</dbReference>
<accession>A0A841U5C8</accession>
<evidence type="ECO:0000313" key="2">
    <source>
        <dbReference type="EMBL" id="MBB6694802.1"/>
    </source>
</evidence>
<proteinExistence type="predicted"/>
<dbReference type="InterPro" id="IPR011009">
    <property type="entry name" value="Kinase-like_dom_sf"/>
</dbReference>
<reference evidence="2 3" key="1">
    <citation type="submission" date="2020-08" db="EMBL/GenBank/DDBJ databases">
        <title>Cohnella phylogeny.</title>
        <authorList>
            <person name="Dunlap C."/>
        </authorList>
    </citation>
    <scope>NUCLEOTIDE SEQUENCE [LARGE SCALE GENOMIC DNA]</scope>
    <source>
        <strain evidence="2 3">DSM 25239</strain>
    </source>
</reference>
<dbReference type="SUPFAM" id="SSF56112">
    <property type="entry name" value="Protein kinase-like (PK-like)"/>
    <property type="match status" value="1"/>
</dbReference>
<dbReference type="Gene3D" id="3.90.1200.10">
    <property type="match status" value="1"/>
</dbReference>
<dbReference type="InterPro" id="IPR000719">
    <property type="entry name" value="Prot_kinase_dom"/>
</dbReference>
<gene>
    <name evidence="2" type="ORF">H7B90_25735</name>
</gene>
<feature type="domain" description="Protein kinase" evidence="1">
    <location>
        <begin position="27"/>
        <end position="323"/>
    </location>
</feature>
<dbReference type="GO" id="GO:0004672">
    <property type="term" value="F:protein kinase activity"/>
    <property type="evidence" value="ECO:0007669"/>
    <property type="project" value="InterPro"/>
</dbReference>